<proteinExistence type="inferred from homology"/>
<dbReference type="PANTHER" id="PTHR13789">
    <property type="entry name" value="MONOOXYGENASE"/>
    <property type="match status" value="1"/>
</dbReference>
<evidence type="ECO:0000256" key="5">
    <source>
        <dbReference type="ARBA" id="ARBA00023033"/>
    </source>
</evidence>
<organism evidence="7 8">
    <name type="scientific">Cerrena zonata</name>
    <dbReference type="NCBI Taxonomy" id="2478898"/>
    <lineage>
        <taxon>Eukaryota</taxon>
        <taxon>Fungi</taxon>
        <taxon>Dikarya</taxon>
        <taxon>Basidiomycota</taxon>
        <taxon>Agaricomycotina</taxon>
        <taxon>Agaricomycetes</taxon>
        <taxon>Polyporales</taxon>
        <taxon>Cerrenaceae</taxon>
        <taxon>Cerrena</taxon>
    </lineage>
</organism>
<dbReference type="AlphaFoldDB" id="A0AAW0GGU5"/>
<feature type="domain" description="FAD-binding" evidence="6">
    <location>
        <begin position="3"/>
        <end position="287"/>
    </location>
</feature>
<dbReference type="SUPFAM" id="SSF51905">
    <property type="entry name" value="FAD/NAD(P)-binding domain"/>
    <property type="match status" value="1"/>
</dbReference>
<evidence type="ECO:0000313" key="8">
    <source>
        <dbReference type="Proteomes" id="UP001385951"/>
    </source>
</evidence>
<dbReference type="Gene3D" id="3.50.50.60">
    <property type="entry name" value="FAD/NAD(P)-binding domain"/>
    <property type="match status" value="1"/>
</dbReference>
<reference evidence="7 8" key="1">
    <citation type="submission" date="2022-09" db="EMBL/GenBank/DDBJ databases">
        <authorList>
            <person name="Palmer J.M."/>
        </authorList>
    </citation>
    <scope>NUCLEOTIDE SEQUENCE [LARGE SCALE GENOMIC DNA]</scope>
    <source>
        <strain evidence="7 8">DSM 7382</strain>
    </source>
</reference>
<keyword evidence="4" id="KW-0560">Oxidoreductase</keyword>
<evidence type="ECO:0000256" key="4">
    <source>
        <dbReference type="ARBA" id="ARBA00023002"/>
    </source>
</evidence>
<keyword evidence="2" id="KW-0285">Flavoprotein</keyword>
<dbReference type="Pfam" id="PF01494">
    <property type="entry name" value="FAD_binding_3"/>
    <property type="match status" value="1"/>
</dbReference>
<dbReference type="InterPro" id="IPR050493">
    <property type="entry name" value="FAD-dep_Monooxygenase_BioMet"/>
</dbReference>
<accession>A0AAW0GGU5</accession>
<evidence type="ECO:0000256" key="1">
    <source>
        <dbReference type="ARBA" id="ARBA00007992"/>
    </source>
</evidence>
<protein>
    <recommendedName>
        <fullName evidence="6">FAD-binding domain-containing protein</fullName>
    </recommendedName>
</protein>
<name>A0AAW0GGU5_9APHY</name>
<keyword evidence="8" id="KW-1185">Reference proteome</keyword>
<evidence type="ECO:0000313" key="7">
    <source>
        <dbReference type="EMBL" id="KAK7692803.1"/>
    </source>
</evidence>
<sequence>MTRLFRRWGVVDRLREWSMPNPQIHLFDWESGNTIGKHVWEEEVLQELNGDFVTLHYGDLLTVLKELAVEVGVTVRSDTEVATISTKPSPRPSVTLSTGEVIPCDVIVGADGFSGQCRKSLYGQVEQPVPTWRGLYSGWVLEEQAKQCEEVMKMTEDGSILMWLGDKKWVVAFAVKSKRKGYYLAVQVFLPMEEDEKPEIGWTDNISMESIMRLVGDCEPRLKQLIKFADFSALVPMHHRDPLAQWVDPNGRMVVVGDAAHPIYPSSMQSTGMCVCDAGALSQLFHHLHHVKEIEPLLRGFEDVRQKRVTYMAQKEWDQLYMCMMSKGEEQTARNEEFHRKLAAGLNAFDDEVPDGNAALNQWESVKESFGYDAEDEANEWWQSWGSLLERATFKNITPGLKVPIEHAHHEESD</sequence>
<comment type="caution">
    <text evidence="7">The sequence shown here is derived from an EMBL/GenBank/DDBJ whole genome shotgun (WGS) entry which is preliminary data.</text>
</comment>
<gene>
    <name evidence="7" type="ORF">QCA50_004437</name>
</gene>
<dbReference type="GO" id="GO:0071949">
    <property type="term" value="F:FAD binding"/>
    <property type="evidence" value="ECO:0007669"/>
    <property type="project" value="InterPro"/>
</dbReference>
<dbReference type="Proteomes" id="UP001385951">
    <property type="component" value="Unassembled WGS sequence"/>
</dbReference>
<dbReference type="PANTHER" id="PTHR13789:SF147">
    <property type="entry name" value="PUTATIVE (AFU_ORTHOLOGUE AFUA_2G01950)-RELATED"/>
    <property type="match status" value="1"/>
</dbReference>
<evidence type="ECO:0000256" key="3">
    <source>
        <dbReference type="ARBA" id="ARBA00022827"/>
    </source>
</evidence>
<dbReference type="InterPro" id="IPR002938">
    <property type="entry name" value="FAD-bd"/>
</dbReference>
<dbReference type="EMBL" id="JASBNA010000004">
    <property type="protein sequence ID" value="KAK7692803.1"/>
    <property type="molecule type" value="Genomic_DNA"/>
</dbReference>
<comment type="similarity">
    <text evidence="1">Belongs to the paxM FAD-dependent monooxygenase family.</text>
</comment>
<evidence type="ECO:0000259" key="6">
    <source>
        <dbReference type="Pfam" id="PF01494"/>
    </source>
</evidence>
<keyword evidence="5" id="KW-0503">Monooxygenase</keyword>
<keyword evidence="3" id="KW-0274">FAD</keyword>
<dbReference type="InterPro" id="IPR036188">
    <property type="entry name" value="FAD/NAD-bd_sf"/>
</dbReference>
<dbReference type="GO" id="GO:0004497">
    <property type="term" value="F:monooxygenase activity"/>
    <property type="evidence" value="ECO:0007669"/>
    <property type="project" value="UniProtKB-KW"/>
</dbReference>
<evidence type="ECO:0000256" key="2">
    <source>
        <dbReference type="ARBA" id="ARBA00022630"/>
    </source>
</evidence>